<dbReference type="Pfam" id="PF00928">
    <property type="entry name" value="Adap_comp_sub"/>
    <property type="match status" value="1"/>
</dbReference>
<evidence type="ECO:0000313" key="10">
    <source>
        <dbReference type="EnsemblPlants" id="AUR62028745-RA:cds"/>
    </source>
</evidence>
<dbReference type="Pfam" id="PF01217">
    <property type="entry name" value="Clat_adaptor_s"/>
    <property type="match status" value="1"/>
</dbReference>
<dbReference type="SUPFAM" id="SSF64356">
    <property type="entry name" value="SNARE-like"/>
    <property type="match status" value="1"/>
</dbReference>
<dbReference type="InterPro" id="IPR001392">
    <property type="entry name" value="Clathrin_mu"/>
</dbReference>
<name>A0A803MG01_CHEQI</name>
<dbReference type="PROSITE" id="PS51072">
    <property type="entry name" value="MHD"/>
    <property type="match status" value="1"/>
</dbReference>
<dbReference type="GO" id="GO:0030665">
    <property type="term" value="C:clathrin-coated vesicle membrane"/>
    <property type="evidence" value="ECO:0007669"/>
    <property type="project" value="UniProtKB-SubCell"/>
</dbReference>
<keyword evidence="11" id="KW-1185">Reference proteome</keyword>
<feature type="domain" description="MHD" evidence="9">
    <location>
        <begin position="170"/>
        <end position="426"/>
    </location>
</feature>
<dbReference type="GO" id="GO:0006886">
    <property type="term" value="P:intracellular protein transport"/>
    <property type="evidence" value="ECO:0007669"/>
    <property type="project" value="UniProtKB-UniRule"/>
</dbReference>
<evidence type="ECO:0000256" key="6">
    <source>
        <dbReference type="ARBA" id="ARBA00023329"/>
    </source>
</evidence>
<dbReference type="PROSITE" id="PS00991">
    <property type="entry name" value="CLAT_ADAPTOR_M_2"/>
    <property type="match status" value="1"/>
</dbReference>
<dbReference type="CDD" id="cd14835">
    <property type="entry name" value="AP1_Mu_N"/>
    <property type="match status" value="1"/>
</dbReference>
<dbReference type="Gramene" id="AUR62028745-RA">
    <property type="protein sequence ID" value="AUR62028745-RA:cds"/>
    <property type="gene ID" value="AUR62028745"/>
</dbReference>
<dbReference type="InterPro" id="IPR011012">
    <property type="entry name" value="Longin-like_dom_sf"/>
</dbReference>
<reference evidence="10" key="2">
    <citation type="submission" date="2021-03" db="UniProtKB">
        <authorList>
            <consortium name="EnsemblPlants"/>
        </authorList>
    </citation>
    <scope>IDENTIFICATION</scope>
</reference>
<dbReference type="EnsemblPlants" id="AUR62028745-RA">
    <property type="protein sequence ID" value="AUR62028745-RA:cds"/>
    <property type="gene ID" value="AUR62028745"/>
</dbReference>
<dbReference type="SUPFAM" id="SSF49447">
    <property type="entry name" value="Second domain of Mu2 adaptin subunit (ap50) of ap2 adaptor"/>
    <property type="match status" value="1"/>
</dbReference>
<evidence type="ECO:0000256" key="2">
    <source>
        <dbReference type="ARBA" id="ARBA00005324"/>
    </source>
</evidence>
<keyword evidence="5" id="KW-0472">Membrane</keyword>
<dbReference type="InterPro" id="IPR050431">
    <property type="entry name" value="Adaptor_comp_med_subunit"/>
</dbReference>
<dbReference type="Gene3D" id="2.60.40.1170">
    <property type="entry name" value="Mu homology domain, subdomain B"/>
    <property type="match status" value="2"/>
</dbReference>
<evidence type="ECO:0000256" key="8">
    <source>
        <dbReference type="PIRNR" id="PIRNR005992"/>
    </source>
</evidence>
<evidence type="ECO:0000256" key="5">
    <source>
        <dbReference type="ARBA" id="ARBA00023136"/>
    </source>
</evidence>
<keyword evidence="3 8" id="KW-0813">Transport</keyword>
<evidence type="ECO:0000256" key="7">
    <source>
        <dbReference type="ARBA" id="ARBA00066271"/>
    </source>
</evidence>
<gene>
    <name evidence="10" type="primary">LOC110727460</name>
</gene>
<dbReference type="GO" id="GO:0030131">
    <property type="term" value="C:clathrin adaptor complex"/>
    <property type="evidence" value="ECO:0007669"/>
    <property type="project" value="UniProtKB-UniRule"/>
</dbReference>
<evidence type="ECO:0000256" key="1">
    <source>
        <dbReference type="ARBA" id="ARBA00004640"/>
    </source>
</evidence>
<dbReference type="InterPro" id="IPR036168">
    <property type="entry name" value="AP2_Mu_C_sf"/>
</dbReference>
<dbReference type="PRINTS" id="PR00314">
    <property type="entry name" value="CLATHRINADPT"/>
</dbReference>
<sequence length="428" mass="49268">MAGAASALFLLDVKGRVLIWRDFRGDVTSVEAERFFTTLVQKQDDVISQGPVVHEKGVTYMFVQHKNLYLMAASRQNCNAASLLLFLHRVIQVFNHYFEEFEEESLRDNFVVVYELLDEMMDFGYPQYTEALILSEFIKTNAYKMEVVQRPPMAVTNAVSWRSEGIKYKRNEVFLDVVESVNILVNSNGQLIRSEVIGALKMRAYLSGMPECKLGLNDRVLLEAQGQTTKGKAIDMEDIKFHQCVRLARFENDRTISFIPPDGSFDLMTYRLSTQVKPLIWIETQVERYSKSRVEIMIKAKSQFKDRSYANNVEIDLPTPPDATNPKIRTSMGTATYKPENDAIQWKIRSFPGNKEYLLRAEFTLPSISSDDGLPERKAPMRVKFEIPYFTISGIQVRYLKVIEKSGYQSLPWVRYITAAGEYEIRLL</sequence>
<comment type="similarity">
    <text evidence="2 8">Belongs to the adaptor complexes medium subunit family.</text>
</comment>
<dbReference type="RefSeq" id="XP_021762711.1">
    <property type="nucleotide sequence ID" value="XM_021907019.1"/>
</dbReference>
<keyword evidence="4 8" id="KW-0653">Protein transport</keyword>
<dbReference type="PROSITE" id="PS00990">
    <property type="entry name" value="CLAT_ADAPTOR_M_1"/>
    <property type="match status" value="1"/>
</dbReference>
<keyword evidence="6" id="KW-0968">Cytoplasmic vesicle</keyword>
<dbReference type="PANTHER" id="PTHR10529">
    <property type="entry name" value="AP COMPLEX SUBUNIT MU"/>
    <property type="match status" value="1"/>
</dbReference>
<evidence type="ECO:0000259" key="9">
    <source>
        <dbReference type="PROSITE" id="PS51072"/>
    </source>
</evidence>
<evidence type="ECO:0000313" key="11">
    <source>
        <dbReference type="Proteomes" id="UP000596660"/>
    </source>
</evidence>
<dbReference type="Gene3D" id="3.30.450.60">
    <property type="match status" value="1"/>
</dbReference>
<dbReference type="CDD" id="cd09250">
    <property type="entry name" value="AP-1_Mu1_Cterm"/>
    <property type="match status" value="1"/>
</dbReference>
<organism evidence="10 11">
    <name type="scientific">Chenopodium quinoa</name>
    <name type="common">Quinoa</name>
    <dbReference type="NCBI Taxonomy" id="63459"/>
    <lineage>
        <taxon>Eukaryota</taxon>
        <taxon>Viridiplantae</taxon>
        <taxon>Streptophyta</taxon>
        <taxon>Embryophyta</taxon>
        <taxon>Tracheophyta</taxon>
        <taxon>Spermatophyta</taxon>
        <taxon>Magnoliopsida</taxon>
        <taxon>eudicotyledons</taxon>
        <taxon>Gunneridae</taxon>
        <taxon>Pentapetalae</taxon>
        <taxon>Caryophyllales</taxon>
        <taxon>Chenopodiaceae</taxon>
        <taxon>Chenopodioideae</taxon>
        <taxon>Atripliceae</taxon>
        <taxon>Chenopodium</taxon>
    </lineage>
</organism>
<dbReference type="GO" id="GO:0016192">
    <property type="term" value="P:vesicle-mediated transport"/>
    <property type="evidence" value="ECO:0007669"/>
    <property type="project" value="InterPro"/>
</dbReference>
<comment type="subcellular location">
    <subcellularLocation>
        <location evidence="1">Cytoplasmic vesicle</location>
        <location evidence="1">Clathrin-coated vesicle membrane</location>
    </subcellularLocation>
</comment>
<dbReference type="Proteomes" id="UP000596660">
    <property type="component" value="Unplaced"/>
</dbReference>
<dbReference type="KEGG" id="cqi:110727460"/>
<dbReference type="SMR" id="A0A803MG01"/>
<dbReference type="FunFam" id="3.30.450.60:FF:000006">
    <property type="entry name" value="AP-1 complex subunit mu-1 isoform 1"/>
    <property type="match status" value="1"/>
</dbReference>
<dbReference type="InterPro" id="IPR028565">
    <property type="entry name" value="MHD"/>
</dbReference>
<dbReference type="GeneID" id="110727460"/>
<reference evidence="10" key="1">
    <citation type="journal article" date="2017" name="Nature">
        <title>The genome of Chenopodium quinoa.</title>
        <authorList>
            <person name="Jarvis D.E."/>
            <person name="Ho Y.S."/>
            <person name="Lightfoot D.J."/>
            <person name="Schmoeckel S.M."/>
            <person name="Li B."/>
            <person name="Borm T.J.A."/>
            <person name="Ohyanagi H."/>
            <person name="Mineta K."/>
            <person name="Michell C.T."/>
            <person name="Saber N."/>
            <person name="Kharbatia N.M."/>
            <person name="Rupper R.R."/>
            <person name="Sharp A.R."/>
            <person name="Dally N."/>
            <person name="Boughton B.A."/>
            <person name="Woo Y.H."/>
            <person name="Gao G."/>
            <person name="Schijlen E.G.W.M."/>
            <person name="Guo X."/>
            <person name="Momin A.A."/>
            <person name="Negrao S."/>
            <person name="Al-Babili S."/>
            <person name="Gehring C."/>
            <person name="Roessner U."/>
            <person name="Jung C."/>
            <person name="Murphy K."/>
            <person name="Arold S.T."/>
            <person name="Gojobori T."/>
            <person name="van der Linden C.G."/>
            <person name="van Loo E.N."/>
            <person name="Jellen E.N."/>
            <person name="Maughan P.J."/>
            <person name="Tester M."/>
        </authorList>
    </citation>
    <scope>NUCLEOTIDE SEQUENCE [LARGE SCALE GENOMIC DNA]</scope>
    <source>
        <strain evidence="10">cv. PI 614886</strain>
    </source>
</reference>
<dbReference type="OrthoDB" id="10259133at2759"/>
<dbReference type="InterPro" id="IPR018240">
    <property type="entry name" value="Clathrin_mu_CS"/>
</dbReference>
<accession>A0A803MG01</accession>
<proteinExistence type="inferred from homology"/>
<dbReference type="OMA" id="NDTILWK"/>
<protein>
    <recommendedName>
        <fullName evidence="9">MHD domain-containing protein</fullName>
    </recommendedName>
</protein>
<dbReference type="AlphaFoldDB" id="A0A803MG01"/>
<dbReference type="PIRSF" id="PIRSF005992">
    <property type="entry name" value="Clathrin_mu"/>
    <property type="match status" value="1"/>
</dbReference>
<evidence type="ECO:0000256" key="4">
    <source>
        <dbReference type="ARBA" id="ARBA00022927"/>
    </source>
</evidence>
<dbReference type="InterPro" id="IPR022775">
    <property type="entry name" value="AP_mu_sigma_su"/>
</dbReference>
<evidence type="ECO:0000256" key="3">
    <source>
        <dbReference type="ARBA" id="ARBA00022448"/>
    </source>
</evidence>
<comment type="subunit">
    <text evidence="7">Adaptor protein complex 1 (AP-1) is a heterotetramer composed of two large adaptins (gamma-type subunit and beta-type subunit), a medium adaptin (mu-type subunit) and a small adaptin (sigma-type subunit).</text>
</comment>